<reference evidence="1 2" key="1">
    <citation type="submission" date="2018-11" db="EMBL/GenBank/DDBJ databases">
        <title>Chitinophaga lutea sp.nov., isolate from arsenic contaminated soil.</title>
        <authorList>
            <person name="Zong Y."/>
        </authorList>
    </citation>
    <scope>NUCLEOTIDE SEQUENCE [LARGE SCALE GENOMIC DNA]</scope>
    <source>
        <strain evidence="1 2">ZY74</strain>
    </source>
</reference>
<organism evidence="1 2">
    <name type="scientific">Chitinophaga lutea</name>
    <dbReference type="NCBI Taxonomy" id="2488634"/>
    <lineage>
        <taxon>Bacteria</taxon>
        <taxon>Pseudomonadati</taxon>
        <taxon>Bacteroidota</taxon>
        <taxon>Chitinophagia</taxon>
        <taxon>Chitinophagales</taxon>
        <taxon>Chitinophagaceae</taxon>
        <taxon>Chitinophaga</taxon>
    </lineage>
</organism>
<evidence type="ECO:0000313" key="2">
    <source>
        <dbReference type="Proteomes" id="UP000278351"/>
    </source>
</evidence>
<proteinExistence type="predicted"/>
<dbReference type="Proteomes" id="UP000278351">
    <property type="component" value="Unassembled WGS sequence"/>
</dbReference>
<dbReference type="AlphaFoldDB" id="A0A3N4PP52"/>
<dbReference type="OrthoDB" id="9800168at2"/>
<dbReference type="EMBL" id="RPDH01000002">
    <property type="protein sequence ID" value="RPE09926.1"/>
    <property type="molecule type" value="Genomic_DNA"/>
</dbReference>
<accession>A0A3N4PP52</accession>
<comment type="caution">
    <text evidence="1">The sequence shown here is derived from an EMBL/GenBank/DDBJ whole genome shotgun (WGS) entry which is preliminary data.</text>
</comment>
<protein>
    <recommendedName>
        <fullName evidence="3">Cysteine-rich CWC family protein</fullName>
    </recommendedName>
</protein>
<dbReference type="Pfam" id="PF14375">
    <property type="entry name" value="Cys_rich_CWC"/>
    <property type="match status" value="1"/>
</dbReference>
<name>A0A3N4PP52_9BACT</name>
<sequence>MCEHEKKSCPRCKAGFECKVGSILLCQCTTVALTQEERDFIASRYADCLCAGCLREMKSEHHQQAFQKQLYGISPLLFKRPDTT</sequence>
<evidence type="ECO:0000313" key="1">
    <source>
        <dbReference type="EMBL" id="RPE09926.1"/>
    </source>
</evidence>
<keyword evidence="2" id="KW-1185">Reference proteome</keyword>
<gene>
    <name evidence="1" type="ORF">EGT74_13590</name>
</gene>
<dbReference type="InterPro" id="IPR032720">
    <property type="entry name" value="Cys_rich_CWC"/>
</dbReference>
<evidence type="ECO:0008006" key="3">
    <source>
        <dbReference type="Google" id="ProtNLM"/>
    </source>
</evidence>